<sequence>MSYLFYLCVCFMLSQLIAALSAGYGLIITYISSTGQYD</sequence>
<dbReference type="HOGENOM" id="CLU_3326470_0_0_9"/>
<protein>
    <submittedName>
        <fullName evidence="1">Uncharacterized protein</fullName>
    </submittedName>
</protein>
<dbReference type="AlphaFoldDB" id="A8RKD1"/>
<organism evidence="1 2">
    <name type="scientific">Enterocloster bolteae (strain ATCC BAA-613 / DSM 15670 / CCUG 46953 / JCM 12243 / WAL 16351)</name>
    <name type="common">Clostridium bolteae</name>
    <dbReference type="NCBI Taxonomy" id="411902"/>
    <lineage>
        <taxon>Bacteria</taxon>
        <taxon>Bacillati</taxon>
        <taxon>Bacillota</taxon>
        <taxon>Clostridia</taxon>
        <taxon>Lachnospirales</taxon>
        <taxon>Lachnospiraceae</taxon>
        <taxon>Enterocloster</taxon>
    </lineage>
</organism>
<dbReference type="EMBL" id="ABCC02000015">
    <property type="protein sequence ID" value="EDP18404.1"/>
    <property type="molecule type" value="Genomic_DNA"/>
</dbReference>
<reference evidence="1 2" key="2">
    <citation type="submission" date="2007-09" db="EMBL/GenBank/DDBJ databases">
        <title>Draft genome sequence of Clostridium bolteae (ATCC BAA-613).</title>
        <authorList>
            <person name="Sudarsanam P."/>
            <person name="Ley R."/>
            <person name="Guruge J."/>
            <person name="Turnbaugh P.J."/>
            <person name="Mahowald M."/>
            <person name="Liep D."/>
            <person name="Gordon J."/>
        </authorList>
    </citation>
    <scope>NUCLEOTIDE SEQUENCE [LARGE SCALE GENOMIC DNA]</scope>
    <source>
        <strain evidence="2">ATCC BAA-613 / DSM 15670 / CCUG 46953 / JCM 12243 / WAL 16351</strain>
    </source>
</reference>
<evidence type="ECO:0000313" key="1">
    <source>
        <dbReference type="EMBL" id="EDP18404.1"/>
    </source>
</evidence>
<name>A8RKD1_ENTBW</name>
<dbReference type="Proteomes" id="UP000005396">
    <property type="component" value="Unassembled WGS sequence"/>
</dbReference>
<evidence type="ECO:0000313" key="2">
    <source>
        <dbReference type="Proteomes" id="UP000005396"/>
    </source>
</evidence>
<accession>A8RKD1</accession>
<comment type="caution">
    <text evidence="1">The sequence shown here is derived from an EMBL/GenBank/DDBJ whole genome shotgun (WGS) entry which is preliminary data.</text>
</comment>
<proteinExistence type="predicted"/>
<dbReference type="PaxDb" id="411902-CLOBOL_01275"/>
<gene>
    <name evidence="1" type="ORF">CLOBOL_01275</name>
</gene>
<reference evidence="1 2" key="1">
    <citation type="submission" date="2007-08" db="EMBL/GenBank/DDBJ databases">
        <authorList>
            <person name="Fulton L."/>
            <person name="Clifton S."/>
            <person name="Fulton B."/>
            <person name="Xu J."/>
            <person name="Minx P."/>
            <person name="Pepin K.H."/>
            <person name="Johnson M."/>
            <person name="Thiruvilangam P."/>
            <person name="Bhonagiri V."/>
            <person name="Nash W.E."/>
            <person name="Mardis E.R."/>
            <person name="Wilson R.K."/>
        </authorList>
    </citation>
    <scope>NUCLEOTIDE SEQUENCE [LARGE SCALE GENOMIC DNA]</scope>
    <source>
        <strain evidence="2">ATCC BAA-613 / DSM 15670 / CCUG 46953 / JCM 12243 / WAL 16351</strain>
    </source>
</reference>